<dbReference type="AlphaFoldDB" id="A0A8I1SIU2"/>
<comment type="caution">
    <text evidence="2">The sequence shown here is derived from an EMBL/GenBank/DDBJ whole genome shotgun (WGS) entry which is preliminary data.</text>
</comment>
<feature type="region of interest" description="Disordered" evidence="1">
    <location>
        <begin position="74"/>
        <end position="112"/>
    </location>
</feature>
<evidence type="ECO:0000313" key="2">
    <source>
        <dbReference type="EMBL" id="MBN8196149.1"/>
    </source>
</evidence>
<dbReference type="Proteomes" id="UP000664405">
    <property type="component" value="Unassembled WGS sequence"/>
</dbReference>
<sequence length="199" mass="20739">MSTIFGLGNGLPMSSRAGSSERSGAHEGIEGFSAGSAVPVLTTGETNSETGTSKSQLSDAMQSVMLEFQNIGSGSSSFASAMADVQGNDNDQNSNAAGDVFSSSSQSDSTEADILNAKKNAEEEFRTALRDANSIPIKDDEKAEKAELERRQARQELDQIEQSATNLPEDVAGLDSRLTAQLLSGQQARKSAGDTALAA</sequence>
<name>A0A8I1SIU2_9PROT</name>
<organism evidence="2 3">
    <name type="scientific">Thalassospira povalilytica</name>
    <dbReference type="NCBI Taxonomy" id="732237"/>
    <lineage>
        <taxon>Bacteria</taxon>
        <taxon>Pseudomonadati</taxon>
        <taxon>Pseudomonadota</taxon>
        <taxon>Alphaproteobacteria</taxon>
        <taxon>Rhodospirillales</taxon>
        <taxon>Thalassospiraceae</taxon>
        <taxon>Thalassospira</taxon>
    </lineage>
</organism>
<feature type="region of interest" description="Disordered" evidence="1">
    <location>
        <begin position="1"/>
        <end position="58"/>
    </location>
</feature>
<reference evidence="2" key="1">
    <citation type="submission" date="2020-12" db="EMBL/GenBank/DDBJ databases">
        <title>Oil enriched cultivation method for isolating marine PHA-producing bacteria.</title>
        <authorList>
            <person name="Zheng W."/>
            <person name="Yu S."/>
            <person name="Huang Y."/>
        </authorList>
    </citation>
    <scope>NUCLEOTIDE SEQUENCE</scope>
    <source>
        <strain evidence="2">SY-2-3</strain>
    </source>
</reference>
<gene>
    <name evidence="2" type="ORF">JF547_06665</name>
</gene>
<feature type="compositionally biased region" description="Basic and acidic residues" evidence="1">
    <location>
        <begin position="137"/>
        <end position="157"/>
    </location>
</feature>
<feature type="compositionally biased region" description="Low complexity" evidence="1">
    <location>
        <begin position="42"/>
        <end position="53"/>
    </location>
</feature>
<feature type="compositionally biased region" description="Polar residues" evidence="1">
    <location>
        <begin position="87"/>
        <end position="96"/>
    </location>
</feature>
<dbReference type="EMBL" id="JAEKJW010000001">
    <property type="protein sequence ID" value="MBN8196149.1"/>
    <property type="molecule type" value="Genomic_DNA"/>
</dbReference>
<feature type="region of interest" description="Disordered" evidence="1">
    <location>
        <begin position="131"/>
        <end position="172"/>
    </location>
</feature>
<evidence type="ECO:0000256" key="1">
    <source>
        <dbReference type="SAM" id="MobiDB-lite"/>
    </source>
</evidence>
<accession>A0A8I1SIU2</accession>
<protein>
    <submittedName>
        <fullName evidence="2">Uncharacterized protein</fullName>
    </submittedName>
</protein>
<evidence type="ECO:0000313" key="3">
    <source>
        <dbReference type="Proteomes" id="UP000664405"/>
    </source>
</evidence>
<dbReference type="RefSeq" id="WP_206926969.1">
    <property type="nucleotide sequence ID" value="NZ_JAEKJW010000001.1"/>
</dbReference>
<proteinExistence type="predicted"/>